<keyword evidence="2 3" id="KW-0175">Coiled coil</keyword>
<dbReference type="AlphaFoldDB" id="A0A6A4QNE6"/>
<evidence type="ECO:0000256" key="2">
    <source>
        <dbReference type="ARBA" id="ARBA00023054"/>
    </source>
</evidence>
<keyword evidence="5" id="KW-1133">Transmembrane helix</keyword>
<organism evidence="6 7">
    <name type="scientific">Lupinus albus</name>
    <name type="common">White lupine</name>
    <name type="synonym">Lupinus termis</name>
    <dbReference type="NCBI Taxonomy" id="3870"/>
    <lineage>
        <taxon>Eukaryota</taxon>
        <taxon>Viridiplantae</taxon>
        <taxon>Streptophyta</taxon>
        <taxon>Embryophyta</taxon>
        <taxon>Tracheophyta</taxon>
        <taxon>Spermatophyta</taxon>
        <taxon>Magnoliopsida</taxon>
        <taxon>eudicotyledons</taxon>
        <taxon>Gunneridae</taxon>
        <taxon>Pentapetalae</taxon>
        <taxon>rosids</taxon>
        <taxon>fabids</taxon>
        <taxon>Fabales</taxon>
        <taxon>Fabaceae</taxon>
        <taxon>Papilionoideae</taxon>
        <taxon>50 kb inversion clade</taxon>
        <taxon>genistoids sensu lato</taxon>
        <taxon>core genistoids</taxon>
        <taxon>Genisteae</taxon>
        <taxon>Lupinus</taxon>
    </lineage>
</organism>
<dbReference type="EMBL" id="WOCE01000005">
    <property type="protein sequence ID" value="KAE9614514.1"/>
    <property type="molecule type" value="Genomic_DNA"/>
</dbReference>
<name>A0A6A4QNE6_LUPAL</name>
<evidence type="ECO:0000256" key="5">
    <source>
        <dbReference type="SAM" id="Phobius"/>
    </source>
</evidence>
<gene>
    <name evidence="6" type="ORF">Lalb_Chr05g0228981</name>
</gene>
<evidence type="ECO:0000313" key="6">
    <source>
        <dbReference type="EMBL" id="KAE9614514.1"/>
    </source>
</evidence>
<dbReference type="InterPro" id="IPR008545">
    <property type="entry name" value="Web"/>
</dbReference>
<accession>A0A6A4QNE6</accession>
<comment type="caution">
    <text evidence="6">The sequence shown here is derived from an EMBL/GenBank/DDBJ whole genome shotgun (WGS) entry which is preliminary data.</text>
</comment>
<feature type="coiled-coil region" evidence="3">
    <location>
        <begin position="219"/>
        <end position="289"/>
    </location>
</feature>
<keyword evidence="5" id="KW-0812">Transmembrane</keyword>
<feature type="coiled-coil region" evidence="3">
    <location>
        <begin position="327"/>
        <end position="466"/>
    </location>
</feature>
<feature type="region of interest" description="Disordered" evidence="4">
    <location>
        <begin position="587"/>
        <end position="661"/>
    </location>
</feature>
<reference evidence="7" key="1">
    <citation type="journal article" date="2020" name="Nat. Commun.">
        <title>Genome sequence of the cluster root forming white lupin.</title>
        <authorList>
            <person name="Hufnagel B."/>
            <person name="Marques A."/>
            <person name="Soriano A."/>
            <person name="Marques L."/>
            <person name="Divol F."/>
            <person name="Doumas P."/>
            <person name="Sallet E."/>
            <person name="Mancinotti D."/>
            <person name="Carrere S."/>
            <person name="Marande W."/>
            <person name="Arribat S."/>
            <person name="Keller J."/>
            <person name="Huneau C."/>
            <person name="Blein T."/>
            <person name="Aime D."/>
            <person name="Laguerre M."/>
            <person name="Taylor J."/>
            <person name="Schubert V."/>
            <person name="Nelson M."/>
            <person name="Geu-Flores F."/>
            <person name="Crespi M."/>
            <person name="Gallardo-Guerrero K."/>
            <person name="Delaux P.-M."/>
            <person name="Salse J."/>
            <person name="Berges H."/>
            <person name="Guyot R."/>
            <person name="Gouzy J."/>
            <person name="Peret B."/>
        </authorList>
    </citation>
    <scope>NUCLEOTIDE SEQUENCE [LARGE SCALE GENOMIC DNA]</scope>
    <source>
        <strain evidence="7">cv. Amiga</strain>
    </source>
</reference>
<evidence type="ECO:0000256" key="3">
    <source>
        <dbReference type="SAM" id="Coils"/>
    </source>
</evidence>
<keyword evidence="5" id="KW-0472">Membrane</keyword>
<evidence type="ECO:0000313" key="7">
    <source>
        <dbReference type="Proteomes" id="UP000447434"/>
    </source>
</evidence>
<sequence>MSCKHKKEETKLCFHLFLFLLHHHNFIFYSLPFPDILTNIEEGWHYKKSSMEPILVSPKASDSQGSPKASKHVIDTAAPIESVKDAVSRFGGKVEWRGRRSQSMEKSKLEGQDFGKPDTSEELENTKKLIEELKVKLGKIEREEGEAKEEVELVSLKIEEMEHDIVNEASIEAKAQFEVEKTRHDAAVSDLEFVRRELDSLYKKYDSIVSGRDIAVKKAEDVVAASKEVEKELEDLTAEFIATKESLRSSRAAHLDAEEQRLGVMDEETHNLKVEFEQAEEEFERLNQQVSSGRVIESKLNASSSLLLDLKAEIAAYMESKIKEEGDDERKKELEEVKMNIEKATAEVNNFREASASLKSKLELEKSVLTNLKQSEEKASAAVATLEEELEKTKFAIAFLKMKEEEARDMMIELPKKLQQAAQDADEAKSLARAAQRELVEAREEAEQAKARASTLERKLLATKMEIEAARASEKLAKESMKALEKSESIISNDDTDSSDLVTITLDEYHDLSTRSYKVEEQANARVAASNSQIEKAKESELRSLEKLEELNEELAVRRESLNIATENAEKARQGMLALEEQLRTLREEQEQQRNDLTNAATATATEPVHDLLSSKGKGPLNNTENGSASDTKSKRKKKKKSLFPSKVVMFFAKRKTHPAK</sequence>
<dbReference type="Proteomes" id="UP000447434">
    <property type="component" value="Chromosome 5"/>
</dbReference>
<proteinExistence type="inferred from homology"/>
<comment type="similarity">
    <text evidence="1">Belongs to the WEB family.</text>
</comment>
<protein>
    <submittedName>
        <fullName evidence="6">Putative WEB family protein</fullName>
    </submittedName>
</protein>
<evidence type="ECO:0000256" key="1">
    <source>
        <dbReference type="ARBA" id="ARBA00005485"/>
    </source>
</evidence>
<keyword evidence="7" id="KW-1185">Reference proteome</keyword>
<dbReference type="Pfam" id="PF05701">
    <property type="entry name" value="WEMBL"/>
    <property type="match status" value="1"/>
</dbReference>
<dbReference type="GO" id="GO:0009903">
    <property type="term" value="P:chloroplast avoidance movement"/>
    <property type="evidence" value="ECO:0007669"/>
    <property type="project" value="TreeGrafter"/>
</dbReference>
<dbReference type="PANTHER" id="PTHR32054:SF46">
    <property type="entry name" value="WEB FAMILY PROTEIN-RELATED"/>
    <property type="match status" value="1"/>
</dbReference>
<evidence type="ECO:0000256" key="4">
    <source>
        <dbReference type="SAM" id="MobiDB-lite"/>
    </source>
</evidence>
<dbReference type="OrthoDB" id="1432432at2759"/>
<feature type="region of interest" description="Disordered" evidence="4">
    <location>
        <begin position="98"/>
        <end position="121"/>
    </location>
</feature>
<dbReference type="GO" id="GO:0005829">
    <property type="term" value="C:cytosol"/>
    <property type="evidence" value="ECO:0007669"/>
    <property type="project" value="TreeGrafter"/>
</dbReference>
<dbReference type="GO" id="GO:0009904">
    <property type="term" value="P:chloroplast accumulation movement"/>
    <property type="evidence" value="ECO:0007669"/>
    <property type="project" value="TreeGrafter"/>
</dbReference>
<feature type="transmembrane region" description="Helical" evidence="5">
    <location>
        <begin position="12"/>
        <end position="31"/>
    </location>
</feature>
<dbReference type="PANTHER" id="PTHR32054">
    <property type="entry name" value="HEAVY CHAIN, PUTATIVE, EXPRESSED-RELATED-RELATED"/>
    <property type="match status" value="1"/>
</dbReference>